<feature type="coiled-coil region" evidence="1">
    <location>
        <begin position="580"/>
        <end position="607"/>
    </location>
</feature>
<evidence type="ECO:0008006" key="5">
    <source>
        <dbReference type="Google" id="ProtNLM"/>
    </source>
</evidence>
<accession>A0ABD1F1P9</accession>
<feature type="region of interest" description="Disordered" evidence="2">
    <location>
        <begin position="654"/>
        <end position="700"/>
    </location>
</feature>
<evidence type="ECO:0000313" key="4">
    <source>
        <dbReference type="Proteomes" id="UP001566132"/>
    </source>
</evidence>
<reference evidence="3 4" key="1">
    <citation type="submission" date="2024-05" db="EMBL/GenBank/DDBJ databases">
        <title>Genetic variation in Jamaican populations of the coffee berry borer (Hypothenemus hampei).</title>
        <authorList>
            <person name="Errbii M."/>
            <person name="Myrie A."/>
        </authorList>
    </citation>
    <scope>NUCLEOTIDE SEQUENCE [LARGE SCALE GENOMIC DNA]</scope>
    <source>
        <strain evidence="3">JA-Hopewell-2020-01-JO</strain>
        <tissue evidence="3">Whole body</tissue>
    </source>
</reference>
<dbReference type="PANTHER" id="PTHR18863">
    <property type="entry name" value="TSEC-2-RELATED"/>
    <property type="match status" value="1"/>
</dbReference>
<evidence type="ECO:0000313" key="3">
    <source>
        <dbReference type="EMBL" id="KAL1509161.1"/>
    </source>
</evidence>
<feature type="compositionally biased region" description="Polar residues" evidence="2">
    <location>
        <begin position="657"/>
        <end position="667"/>
    </location>
</feature>
<feature type="coiled-coil region" evidence="1">
    <location>
        <begin position="354"/>
        <end position="416"/>
    </location>
</feature>
<evidence type="ECO:0000256" key="2">
    <source>
        <dbReference type="SAM" id="MobiDB-lite"/>
    </source>
</evidence>
<keyword evidence="1" id="KW-0175">Coiled coil</keyword>
<organism evidence="3 4">
    <name type="scientific">Hypothenemus hampei</name>
    <name type="common">Coffee berry borer</name>
    <dbReference type="NCBI Taxonomy" id="57062"/>
    <lineage>
        <taxon>Eukaryota</taxon>
        <taxon>Metazoa</taxon>
        <taxon>Ecdysozoa</taxon>
        <taxon>Arthropoda</taxon>
        <taxon>Hexapoda</taxon>
        <taxon>Insecta</taxon>
        <taxon>Pterygota</taxon>
        <taxon>Neoptera</taxon>
        <taxon>Endopterygota</taxon>
        <taxon>Coleoptera</taxon>
        <taxon>Polyphaga</taxon>
        <taxon>Cucujiformia</taxon>
        <taxon>Curculionidae</taxon>
        <taxon>Scolytinae</taxon>
        <taxon>Hypothenemus</taxon>
    </lineage>
</organism>
<proteinExistence type="predicted"/>
<dbReference type="Proteomes" id="UP001566132">
    <property type="component" value="Unassembled WGS sequence"/>
</dbReference>
<dbReference type="InterPro" id="IPR039139">
    <property type="entry name" value="CCDC170-like"/>
</dbReference>
<keyword evidence="4" id="KW-1185">Reference proteome</keyword>
<feature type="coiled-coil region" evidence="1">
    <location>
        <begin position="444"/>
        <end position="554"/>
    </location>
</feature>
<name>A0ABD1F1P9_HYPHA</name>
<feature type="coiled-coil region" evidence="1">
    <location>
        <begin position="50"/>
        <end position="168"/>
    </location>
</feature>
<feature type="compositionally biased region" description="Basic and acidic residues" evidence="2">
    <location>
        <begin position="668"/>
        <end position="677"/>
    </location>
</feature>
<dbReference type="EMBL" id="JBDJPC010000003">
    <property type="protein sequence ID" value="KAL1509161.1"/>
    <property type="molecule type" value="Genomic_DNA"/>
</dbReference>
<evidence type="ECO:0000256" key="1">
    <source>
        <dbReference type="SAM" id="Coils"/>
    </source>
</evidence>
<gene>
    <name evidence="3" type="ORF">ABEB36_003943</name>
</gene>
<dbReference type="AlphaFoldDB" id="A0ABD1F1P9"/>
<protein>
    <recommendedName>
        <fullName evidence="5">Coiled-coil domain-containing protein 170</fullName>
    </recommendedName>
</protein>
<sequence>MEEPPGAESETSGNTKADWEIFQILCELDTMEESHLQGEVDVTTSLRSELAALQYKRDRLTQEVEEMRSQIRTRDQHCLELQVEADQLREQAARQSSIINSLKKRVHELEERERNLFAAQGRNEIALQTVQRDMRYQEEKAKDLEGKVRHLEIELNSEQQKKESARAQFQDFVRRLSVALGSDVVDSSNISPEALVHKASELVQETSRLKSKAHNLNDSLSSVDIDLRTCRENLDRALADKECLQRQSAGQILEIDRLRQEKDALEMQNRVTERELQELKEKLAASTRSLGSASGNMAQQEALICQLREEVKFRDEKLQRLQAEQKHFLESLAIQLSTPTRFVESIELSIKEKIHEILTENKEKSQQIDNLRDKLNQETQQLSRQLSLYDQANSKLRLLEEEKNLLESRLHKADADINTCELSRDGLKRDKCTTALVYQLQRRIRTLREQVQRKDLHLDLLRRKLSLQEDNTKTKCLLQNERDEANARVKKLVKQVDRLQLQLSEAKSQIRDLNSQLAEAADYKITALERGRKIEELQKKVLDLEALRAKYNRKVTLLKDQIRQTSDSIEQERNISEHSLQLLRDELARVKDQLNDLQRRESQLQNFKYSVAKLLGVVLPMPDYELVSRLQKLVDAHHDFTLVSRRYDDPVLRLTARSPTGGTSRMSRTPDRSRYDDSGYVDAGDLENSDEDLFKRQGRI</sequence>
<feature type="coiled-coil region" evidence="1">
    <location>
        <begin position="227"/>
        <end position="289"/>
    </location>
</feature>
<comment type="caution">
    <text evidence="3">The sequence shown here is derived from an EMBL/GenBank/DDBJ whole genome shotgun (WGS) entry which is preliminary data.</text>
</comment>
<dbReference type="Gene3D" id="1.10.287.1490">
    <property type="match status" value="1"/>
</dbReference>
<dbReference type="PANTHER" id="PTHR18863:SF6">
    <property type="entry name" value="COILED-COIL DOMAIN-CONTAINING PROTEIN 170"/>
    <property type="match status" value="1"/>
</dbReference>